<dbReference type="GO" id="GO:0019239">
    <property type="term" value="F:deaminase activity"/>
    <property type="evidence" value="ECO:0007669"/>
    <property type="project" value="TreeGrafter"/>
</dbReference>
<dbReference type="NCBIfam" id="NF006681">
    <property type="entry name" value="PRK09229.1-2"/>
    <property type="match status" value="1"/>
</dbReference>
<gene>
    <name evidence="6" type="ORF">GEV47_04235</name>
</gene>
<comment type="caution">
    <text evidence="6">The sequence shown here is derived from an EMBL/GenBank/DDBJ whole genome shotgun (WGS) entry which is preliminary data.</text>
</comment>
<dbReference type="InterPro" id="IPR051607">
    <property type="entry name" value="Metallo-dep_hydrolases"/>
</dbReference>
<dbReference type="EMBL" id="WINI01000001">
    <property type="protein sequence ID" value="MQQ99892.1"/>
    <property type="molecule type" value="Genomic_DNA"/>
</dbReference>
<keyword evidence="2" id="KW-0479">Metal-binding</keyword>
<evidence type="ECO:0000256" key="1">
    <source>
        <dbReference type="ARBA" id="ARBA00001947"/>
    </source>
</evidence>
<dbReference type="OrthoDB" id="9796020at2"/>
<dbReference type="PANTHER" id="PTHR11271:SF48">
    <property type="entry name" value="AMIDOHYDROLASE-RELATED DOMAIN-CONTAINING PROTEIN"/>
    <property type="match status" value="1"/>
</dbReference>
<dbReference type="InterPro" id="IPR032466">
    <property type="entry name" value="Metal_Hydrolase"/>
</dbReference>
<sequence>MSHFHSTQLLADRALLPNGWHNNVLLEWDANGILTSVTPNAVDDAIAPRAAGSVLPGMTNLHSHAFQRAMAGLTEYRSDPTDSFWSWRTLMYGFAQKLSPPALKAIARQLYTEMLKAGYTSVCEFHYLHHDVGGMPYANPAENLTCLIEAAEEVGIGLTLLPVMYQYSGFGGKPAHDGQARFINSPEWMMTILQAMQTQHPQHAGLRYGVAPHSLRAVTPESLKQLLAMLQQWDALAPIHIHIAEQTKEVQDSVAQLGARPVQWLLDNVDVNRHWCLVHATHMTEDETLRLARSGAVAGICPTTEANLGDGIFNGVTYTAAQGAWGVGSDSHISTSMCEELRLYEYSQRLQHRQRNVLVADGGRSVGAYLYQSAVQGGAAASGRPVTGLAVGQRADLLVLDDHHADLCGKQGDQILDSLIFCHHAQTPIRDVMTGGRWVIQNGQHQYQDQSLGAYAAALKVLLAD</sequence>
<feature type="domain" description="Amidohydrolase-related" evidence="5">
    <location>
        <begin position="54"/>
        <end position="439"/>
    </location>
</feature>
<keyword evidence="4" id="KW-0862">Zinc</keyword>
<evidence type="ECO:0000313" key="6">
    <source>
        <dbReference type="EMBL" id="MQQ99892.1"/>
    </source>
</evidence>
<protein>
    <submittedName>
        <fullName evidence="6">Formimidoylglutamate deiminase</fullName>
        <ecNumber evidence="6">3.5.3.13</ecNumber>
    </submittedName>
</protein>
<dbReference type="Pfam" id="PF01979">
    <property type="entry name" value="Amidohydro_1"/>
    <property type="match status" value="1"/>
</dbReference>
<keyword evidence="7" id="KW-1185">Reference proteome</keyword>
<dbReference type="GO" id="GO:0046872">
    <property type="term" value="F:metal ion binding"/>
    <property type="evidence" value="ECO:0007669"/>
    <property type="project" value="UniProtKB-KW"/>
</dbReference>
<dbReference type="SUPFAM" id="SSF51556">
    <property type="entry name" value="Metallo-dependent hydrolases"/>
    <property type="match status" value="1"/>
</dbReference>
<dbReference type="InterPro" id="IPR010252">
    <property type="entry name" value="HutF"/>
</dbReference>
<dbReference type="Proteomes" id="UP000451565">
    <property type="component" value="Unassembled WGS sequence"/>
</dbReference>
<dbReference type="Gene3D" id="3.20.20.140">
    <property type="entry name" value="Metal-dependent hydrolases"/>
    <property type="match status" value="1"/>
</dbReference>
<dbReference type="InterPro" id="IPR011059">
    <property type="entry name" value="Metal-dep_hydrolase_composite"/>
</dbReference>
<dbReference type="RefSeq" id="WP_153233425.1">
    <property type="nucleotide sequence ID" value="NZ_WINI01000001.1"/>
</dbReference>
<evidence type="ECO:0000259" key="5">
    <source>
        <dbReference type="Pfam" id="PF01979"/>
    </source>
</evidence>
<evidence type="ECO:0000256" key="3">
    <source>
        <dbReference type="ARBA" id="ARBA00022801"/>
    </source>
</evidence>
<dbReference type="NCBIfam" id="TIGR02022">
    <property type="entry name" value="hutF"/>
    <property type="match status" value="1"/>
</dbReference>
<evidence type="ECO:0000256" key="4">
    <source>
        <dbReference type="ARBA" id="ARBA00022833"/>
    </source>
</evidence>
<dbReference type="PANTHER" id="PTHR11271">
    <property type="entry name" value="GUANINE DEAMINASE"/>
    <property type="match status" value="1"/>
</dbReference>
<dbReference type="GO" id="GO:0005829">
    <property type="term" value="C:cytosol"/>
    <property type="evidence" value="ECO:0007669"/>
    <property type="project" value="TreeGrafter"/>
</dbReference>
<evidence type="ECO:0000313" key="7">
    <source>
        <dbReference type="Proteomes" id="UP000451565"/>
    </source>
</evidence>
<dbReference type="GO" id="GO:0050416">
    <property type="term" value="F:formimidoylglutamate deiminase activity"/>
    <property type="evidence" value="ECO:0007669"/>
    <property type="project" value="UniProtKB-EC"/>
</dbReference>
<comment type="cofactor">
    <cofactor evidence="1">
        <name>Zn(2+)</name>
        <dbReference type="ChEBI" id="CHEBI:29105"/>
    </cofactor>
</comment>
<dbReference type="EC" id="3.5.3.13" evidence="6"/>
<accession>A0A843YQU9</accession>
<reference evidence="6 7" key="1">
    <citation type="submission" date="2019-10" db="EMBL/GenBank/DDBJ databases">
        <title>Glaciimonas soli sp. nov., a psychrophilic bacterium isolated from the forest soil of a high elevation mountain in Taiwan.</title>
        <authorList>
            <person name="Wang L.-T."/>
            <person name="Shieh W.Y."/>
        </authorList>
    </citation>
    <scope>NUCLEOTIDE SEQUENCE [LARGE SCALE GENOMIC DNA]</scope>
    <source>
        <strain evidence="6 7">GS1</strain>
    </source>
</reference>
<evidence type="ECO:0000256" key="2">
    <source>
        <dbReference type="ARBA" id="ARBA00022723"/>
    </source>
</evidence>
<dbReference type="AlphaFoldDB" id="A0A843YQU9"/>
<proteinExistence type="predicted"/>
<organism evidence="6 7">
    <name type="scientific">Glaciimonas soli</name>
    <dbReference type="NCBI Taxonomy" id="2590999"/>
    <lineage>
        <taxon>Bacteria</taxon>
        <taxon>Pseudomonadati</taxon>
        <taxon>Pseudomonadota</taxon>
        <taxon>Betaproteobacteria</taxon>
        <taxon>Burkholderiales</taxon>
        <taxon>Oxalobacteraceae</taxon>
        <taxon>Glaciimonas</taxon>
    </lineage>
</organism>
<dbReference type="InterPro" id="IPR006680">
    <property type="entry name" value="Amidohydro-rel"/>
</dbReference>
<name>A0A843YQU9_9BURK</name>
<dbReference type="SUPFAM" id="SSF51338">
    <property type="entry name" value="Composite domain of metallo-dependent hydrolases"/>
    <property type="match status" value="1"/>
</dbReference>
<dbReference type="Gene3D" id="2.30.40.10">
    <property type="entry name" value="Urease, subunit C, domain 1"/>
    <property type="match status" value="1"/>
</dbReference>
<dbReference type="NCBIfam" id="NF006684">
    <property type="entry name" value="PRK09229.1-5"/>
    <property type="match status" value="1"/>
</dbReference>
<keyword evidence="3 6" id="KW-0378">Hydrolase</keyword>
<dbReference type="CDD" id="cd01313">
    <property type="entry name" value="Met_dep_hydrolase_E"/>
    <property type="match status" value="1"/>
</dbReference>